<keyword evidence="12" id="KW-1185">Reference proteome</keyword>
<feature type="transmembrane region" description="Helical" evidence="9">
    <location>
        <begin position="468"/>
        <end position="487"/>
    </location>
</feature>
<reference evidence="11" key="1">
    <citation type="submission" date="2025-08" db="UniProtKB">
        <authorList>
            <consortium name="Ensembl"/>
        </authorList>
    </citation>
    <scope>IDENTIFICATION</scope>
</reference>
<protein>
    <recommendedName>
        <fullName evidence="9">Mannosyltransferase</fullName>
        <ecNumber evidence="9">2.4.1.-</ecNumber>
    </recommendedName>
</protein>
<dbReference type="PANTHER" id="PTHR22760">
    <property type="entry name" value="GLYCOSYLTRANSFERASE"/>
    <property type="match status" value="1"/>
</dbReference>
<keyword evidence="2 9" id="KW-0328">Glycosyltransferase</keyword>
<feature type="region of interest" description="Disordered" evidence="10">
    <location>
        <begin position="204"/>
        <end position="255"/>
    </location>
</feature>
<evidence type="ECO:0000313" key="11">
    <source>
        <dbReference type="Ensembl" id="ENSPCLP00000002864.1"/>
    </source>
</evidence>
<proteinExistence type="inferred from homology"/>
<keyword evidence="3" id="KW-0808">Transferase</keyword>
<keyword evidence="5 9" id="KW-0256">Endoplasmic reticulum</keyword>
<organism evidence="11 12">
    <name type="scientific">Phasianus colchicus</name>
    <name type="common">Common pheasant</name>
    <dbReference type="NCBI Taxonomy" id="9054"/>
    <lineage>
        <taxon>Eukaryota</taxon>
        <taxon>Metazoa</taxon>
        <taxon>Chordata</taxon>
        <taxon>Craniata</taxon>
        <taxon>Vertebrata</taxon>
        <taxon>Euteleostomi</taxon>
        <taxon>Archelosauria</taxon>
        <taxon>Archosauria</taxon>
        <taxon>Dinosauria</taxon>
        <taxon>Saurischia</taxon>
        <taxon>Theropoda</taxon>
        <taxon>Coelurosauria</taxon>
        <taxon>Aves</taxon>
        <taxon>Neognathae</taxon>
        <taxon>Galloanserae</taxon>
        <taxon>Galliformes</taxon>
        <taxon>Phasianidae</taxon>
        <taxon>Phasianinae</taxon>
        <taxon>Phasianus</taxon>
    </lineage>
</organism>
<evidence type="ECO:0000256" key="6">
    <source>
        <dbReference type="ARBA" id="ARBA00022989"/>
    </source>
</evidence>
<dbReference type="GO" id="GO:0000026">
    <property type="term" value="F:alpha-1,2-mannosyltransferase activity"/>
    <property type="evidence" value="ECO:0007669"/>
    <property type="project" value="TreeGrafter"/>
</dbReference>
<feature type="compositionally biased region" description="Low complexity" evidence="10">
    <location>
        <begin position="204"/>
        <end position="214"/>
    </location>
</feature>
<evidence type="ECO:0000256" key="8">
    <source>
        <dbReference type="ARBA" id="ARBA00093333"/>
    </source>
</evidence>
<dbReference type="Proteomes" id="UP000472261">
    <property type="component" value="Unplaced"/>
</dbReference>
<dbReference type="Pfam" id="PF03901">
    <property type="entry name" value="Glyco_transf_22"/>
    <property type="match status" value="1"/>
</dbReference>
<dbReference type="AlphaFoldDB" id="A0A669P5Q0"/>
<feature type="transmembrane region" description="Helical" evidence="9">
    <location>
        <begin position="433"/>
        <end position="456"/>
    </location>
</feature>
<comment type="similarity">
    <text evidence="9">Belongs to the glycosyltransferase 22 family.</text>
</comment>
<evidence type="ECO:0000256" key="2">
    <source>
        <dbReference type="ARBA" id="ARBA00022676"/>
    </source>
</evidence>
<evidence type="ECO:0000256" key="4">
    <source>
        <dbReference type="ARBA" id="ARBA00022692"/>
    </source>
</evidence>
<dbReference type="GO" id="GO:0006506">
    <property type="term" value="P:GPI anchor biosynthetic process"/>
    <property type="evidence" value="ECO:0007669"/>
    <property type="project" value="TreeGrafter"/>
</dbReference>
<feature type="transmembrane region" description="Helical" evidence="9">
    <location>
        <begin position="520"/>
        <end position="540"/>
    </location>
</feature>
<dbReference type="Ensembl" id="ENSPCLT00000003914.1">
    <property type="protein sequence ID" value="ENSPCLP00000002864.1"/>
    <property type="gene ID" value="ENSPCLG00000002415.1"/>
</dbReference>
<comment type="function">
    <text evidence="8">Alpha-1,2-mannosyltransferase that catalyzes the transfer of the third mannose, via an alpha-1,2 bond, from a dolichol-phosphate-mannose (Dol-P-Man) to an alpha-D-Man-(1-&gt;6)-2-PEtn-alpha-D-Man-(1-&gt;4)-alpha-D-GlcN-(1-&gt;6)-(1-radyl,2-acyl-sn-glycero-3-phospho)-2-acyl-inositol intermediate to generate an alpha-D-Man-(1-&gt;2)-alpha-D-Man-(1-&gt;6)-2-PEtn-alpha-D-Man-(1-&gt;4)-alpha-D-GlcN-(1-&gt;6)-(1-radyl,2-acyl-sn-glycero-3-phospho)-2-acyl-inositol (also termed H6) and participates in the nineth step of the glycosylphosphatidylinositol-anchor biosynthesis. May also add the third mannose to an alpha-D-Man-(1-&gt;6)-alpha-D-Man-(1-&gt;4)-alpha-D-GlcN-(1-&gt;6)-(1-radyl,2-acyl-sn-glycero-3-phospho)-2-acyl-inositol (also termed H3) intermediate generating an alpha-D-Man-(1-&gt;2)-alpha-D-Man-(1-&gt;6)-alpha-D-Man-(1-&gt;4)-alpha-D-GlcN-(1-&gt;6)-(1-radyl,2-acyl-sn-glycero-3-phospho)-2-acyl-inositol (also termed H4).</text>
</comment>
<evidence type="ECO:0000256" key="10">
    <source>
        <dbReference type="SAM" id="MobiDB-lite"/>
    </source>
</evidence>
<sequence length="775" mass="86269">MHITTHLGSLRAATARCPLPRAERCGAARGRRAREAGAARAASSRRSSDSSGPPLGRGVRRRPGRALLGLLGRGRLEDGPVDVQPAGHAERHGHGHVRQRQPPPHAAGRGRTCTAHTDTRVRHRAGANARSALPRGAPHLKDGHTTERGAAPATATGRKCGRRSRACATARPRPAMAAAGGLLARAGRSEPVRLRKRRSVLYAAAGGAAAQPGAGKRREGDGTASEGPLTRAHRFRRRCRRDRGSDGPGGGRAGAELRAGAHQLRPGRVLAVAGGGAPPGLRISFTARPLRAPRCRGSGPAPPYRNGLNCSNYGHLTWEWAHGLRGYPYPLLFACIYRALQLLGEDDVRLLIWVPRLVQAVLAAFADVKLYLLVKHLENAETAKYVYFCQLCSWFTWYTCTRTLTNTMETLLTIFALYYYPIKGSKMGSRWKYLSLIALAIVIRPTAAIPWIPLVFSHFLQEQKKADLILYNCIPVGLVTLGTSLIIDRVFFGEWVLVQLNFLKFNVLQNLGTFYGSHPWHWYFTQGLPVILGTHLPFFIHGCVMAPKRYRIFLGAVIWTLLVYSTLSHKEFRFIYPVLPFCMFFCGYSLKHLKAWKKSAASFLLLSNLIPALYTGLIHQRGSLDVMNHIQQLCNSSYQSQAFVFIMMPCHSTPFYSHVHCPLKMRFLQCPPDLTGNESYVDEADLFYSNPLGWLNKEFYNDTLLPSHLIFFNVLEQEISSFLALKGYKKTATVFHTHVPQGRVGSHIYVYKKKPERIVSEDQFLDLQTNELSFV</sequence>
<dbReference type="EC" id="2.4.1.-" evidence="9"/>
<feature type="region of interest" description="Disordered" evidence="10">
    <location>
        <begin position="26"/>
        <end position="172"/>
    </location>
</feature>
<accession>A0A669P5Q0</accession>
<keyword evidence="4 9" id="KW-0812">Transmembrane</keyword>
<dbReference type="PANTHER" id="PTHR22760:SF4">
    <property type="entry name" value="GPI MANNOSYLTRANSFERASE 3"/>
    <property type="match status" value="1"/>
</dbReference>
<evidence type="ECO:0000256" key="9">
    <source>
        <dbReference type="RuleBase" id="RU363075"/>
    </source>
</evidence>
<feature type="transmembrane region" description="Helical" evidence="9">
    <location>
        <begin position="552"/>
        <end position="568"/>
    </location>
</feature>
<reference evidence="11" key="2">
    <citation type="submission" date="2025-09" db="UniProtKB">
        <authorList>
            <consortium name="Ensembl"/>
        </authorList>
    </citation>
    <scope>IDENTIFICATION</scope>
</reference>
<feature type="compositionally biased region" description="Basic residues" evidence="10">
    <location>
        <begin position="231"/>
        <end position="241"/>
    </location>
</feature>
<feature type="transmembrane region" description="Helical" evidence="9">
    <location>
        <begin position="602"/>
        <end position="619"/>
    </location>
</feature>
<evidence type="ECO:0000256" key="3">
    <source>
        <dbReference type="ARBA" id="ARBA00022679"/>
    </source>
</evidence>
<keyword evidence="6 9" id="KW-1133">Transmembrane helix</keyword>
<comment type="subcellular location">
    <subcellularLocation>
        <location evidence="1 9">Endoplasmic reticulum membrane</location>
        <topology evidence="1 9">Multi-pass membrane protein</topology>
    </subcellularLocation>
</comment>
<evidence type="ECO:0000256" key="5">
    <source>
        <dbReference type="ARBA" id="ARBA00022824"/>
    </source>
</evidence>
<evidence type="ECO:0000256" key="7">
    <source>
        <dbReference type="ARBA" id="ARBA00023136"/>
    </source>
</evidence>
<name>A0A669P5Q0_PHACC</name>
<keyword evidence="7 9" id="KW-0472">Membrane</keyword>
<dbReference type="GO" id="GO:0005789">
    <property type="term" value="C:endoplasmic reticulum membrane"/>
    <property type="evidence" value="ECO:0007669"/>
    <property type="project" value="UniProtKB-SubCell"/>
</dbReference>
<evidence type="ECO:0000313" key="12">
    <source>
        <dbReference type="Proteomes" id="UP000472261"/>
    </source>
</evidence>
<dbReference type="InterPro" id="IPR005599">
    <property type="entry name" value="GPI_mannosylTrfase"/>
</dbReference>
<feature type="transmembrane region" description="Helical" evidence="9">
    <location>
        <begin position="574"/>
        <end position="590"/>
    </location>
</feature>
<evidence type="ECO:0000256" key="1">
    <source>
        <dbReference type="ARBA" id="ARBA00004477"/>
    </source>
</evidence>
<feature type="compositionally biased region" description="Low complexity" evidence="10">
    <location>
        <begin position="36"/>
        <end position="57"/>
    </location>
</feature>